<dbReference type="AlphaFoldDB" id="Q2T382"/>
<feature type="transmembrane region" description="Helical" evidence="6">
    <location>
        <begin position="360"/>
        <end position="382"/>
    </location>
</feature>
<dbReference type="HOGENOM" id="CLU_000960_28_2_4"/>
<feature type="transmembrane region" description="Helical" evidence="6">
    <location>
        <begin position="333"/>
        <end position="354"/>
    </location>
</feature>
<accession>Q2T382</accession>
<feature type="domain" description="Major facilitator superfamily (MFS) profile" evidence="7">
    <location>
        <begin position="79"/>
        <end position="571"/>
    </location>
</feature>
<dbReference type="InterPro" id="IPR020846">
    <property type="entry name" value="MFS_dom"/>
</dbReference>
<dbReference type="GeneID" id="45119589"/>
<dbReference type="SUPFAM" id="SSF103473">
    <property type="entry name" value="MFS general substrate transporter"/>
    <property type="match status" value="1"/>
</dbReference>
<dbReference type="Gene3D" id="1.20.1720.10">
    <property type="entry name" value="Multidrug resistance protein D"/>
    <property type="match status" value="1"/>
</dbReference>
<keyword evidence="9" id="KW-1185">Reference proteome</keyword>
<feature type="transmembrane region" description="Helical" evidence="6">
    <location>
        <begin position="265"/>
        <end position="285"/>
    </location>
</feature>
<keyword evidence="2 6" id="KW-0812">Transmembrane</keyword>
<dbReference type="InterPro" id="IPR036259">
    <property type="entry name" value="MFS_trans_sf"/>
</dbReference>
<feature type="region of interest" description="Disordered" evidence="5">
    <location>
        <begin position="28"/>
        <end position="53"/>
    </location>
</feature>
<feature type="transmembrane region" description="Helical" evidence="6">
    <location>
        <begin position="173"/>
        <end position="192"/>
    </location>
</feature>
<protein>
    <submittedName>
        <fullName evidence="8">Drug resistance transporter, EmrB/QacA subfamily, putative</fullName>
    </submittedName>
</protein>
<gene>
    <name evidence="8" type="ordered locus">BTH_II2179</name>
</gene>
<dbReference type="PROSITE" id="PS00216">
    <property type="entry name" value="SUGAR_TRANSPORT_1"/>
    <property type="match status" value="1"/>
</dbReference>
<feature type="transmembrane region" description="Helical" evidence="6">
    <location>
        <begin position="117"/>
        <end position="138"/>
    </location>
</feature>
<keyword evidence="4 6" id="KW-0472">Membrane</keyword>
<evidence type="ECO:0000256" key="2">
    <source>
        <dbReference type="ARBA" id="ARBA00022692"/>
    </source>
</evidence>
<proteinExistence type="predicted"/>
<feature type="transmembrane region" description="Helical" evidence="6">
    <location>
        <begin position="204"/>
        <end position="226"/>
    </location>
</feature>
<dbReference type="GO" id="GO:0016020">
    <property type="term" value="C:membrane"/>
    <property type="evidence" value="ECO:0007669"/>
    <property type="project" value="UniProtKB-SubCell"/>
</dbReference>
<feature type="transmembrane region" description="Helical" evidence="6">
    <location>
        <begin position="145"/>
        <end position="167"/>
    </location>
</feature>
<dbReference type="PANTHER" id="PTHR42718">
    <property type="entry name" value="MAJOR FACILITATOR SUPERFAMILY MULTIDRUG TRANSPORTER MFSC"/>
    <property type="match status" value="1"/>
</dbReference>
<feature type="transmembrane region" description="Helical" evidence="6">
    <location>
        <begin position="291"/>
        <end position="313"/>
    </location>
</feature>
<evidence type="ECO:0000256" key="6">
    <source>
        <dbReference type="SAM" id="Phobius"/>
    </source>
</evidence>
<feature type="transmembrane region" description="Helical" evidence="6">
    <location>
        <begin position="424"/>
        <end position="442"/>
    </location>
</feature>
<feature type="transmembrane region" description="Helical" evidence="6">
    <location>
        <begin position="545"/>
        <end position="567"/>
    </location>
</feature>
<dbReference type="CDD" id="cd17321">
    <property type="entry name" value="MFS_MMR_MDR_like"/>
    <property type="match status" value="1"/>
</dbReference>
<reference evidence="8 9" key="1">
    <citation type="journal article" date="2005" name="BMC Genomics">
        <title>Bacterial genome adaptation to niches: divergence of the potential virulence genes in three Burkholderia species of different survival strategies.</title>
        <authorList>
            <person name="Kim H.S."/>
            <person name="Schell M.A."/>
            <person name="Yu Y."/>
            <person name="Ulrich R.L."/>
            <person name="Sarria S.H."/>
            <person name="Nierman W.C."/>
            <person name="DeShazer D."/>
        </authorList>
    </citation>
    <scope>NUCLEOTIDE SEQUENCE [LARGE SCALE GENOMIC DNA]</scope>
    <source>
        <strain evidence="9">ATCC 700388 / DSM 13276 / CCUG 48851 / CIP 106301 / E264</strain>
    </source>
</reference>
<dbReference type="GO" id="GO:0022857">
    <property type="term" value="F:transmembrane transporter activity"/>
    <property type="evidence" value="ECO:0007669"/>
    <property type="project" value="InterPro"/>
</dbReference>
<name>Q2T382_BURTA</name>
<dbReference type="InterPro" id="IPR005829">
    <property type="entry name" value="Sugar_transporter_CS"/>
</dbReference>
<evidence type="ECO:0000259" key="7">
    <source>
        <dbReference type="PROSITE" id="PS50850"/>
    </source>
</evidence>
<evidence type="ECO:0000313" key="9">
    <source>
        <dbReference type="Proteomes" id="UP000001930"/>
    </source>
</evidence>
<feature type="transmembrane region" description="Helical" evidence="6">
    <location>
        <begin position="463"/>
        <end position="485"/>
    </location>
</feature>
<evidence type="ECO:0000256" key="3">
    <source>
        <dbReference type="ARBA" id="ARBA00022989"/>
    </source>
</evidence>
<comment type="subcellular location">
    <subcellularLocation>
        <location evidence="1">Membrane</location>
        <topology evidence="1">Multi-pass membrane protein</topology>
    </subcellularLocation>
</comment>
<feature type="transmembrane region" description="Helical" evidence="6">
    <location>
        <begin position="232"/>
        <end position="253"/>
    </location>
</feature>
<dbReference type="Proteomes" id="UP000001930">
    <property type="component" value="Chromosome II"/>
</dbReference>
<dbReference type="Gene3D" id="1.20.1250.20">
    <property type="entry name" value="MFS general substrate transporter like domains"/>
    <property type="match status" value="1"/>
</dbReference>
<dbReference type="PROSITE" id="PS50850">
    <property type="entry name" value="MFS"/>
    <property type="match status" value="1"/>
</dbReference>
<keyword evidence="3 6" id="KW-1133">Transmembrane helix</keyword>
<dbReference type="EMBL" id="CP000085">
    <property type="protein sequence ID" value="ABC35162.1"/>
    <property type="molecule type" value="Genomic_DNA"/>
</dbReference>
<dbReference type="RefSeq" id="WP_011401540.1">
    <property type="nucleotide sequence ID" value="NC_007650.1"/>
</dbReference>
<feature type="transmembrane region" description="Helical" evidence="6">
    <location>
        <begin position="79"/>
        <end position="105"/>
    </location>
</feature>
<evidence type="ECO:0000256" key="1">
    <source>
        <dbReference type="ARBA" id="ARBA00004141"/>
    </source>
</evidence>
<organism evidence="8 9">
    <name type="scientific">Burkholderia thailandensis (strain ATCC 700388 / DSM 13276 / CCUG 48851 / CIP 106301 / E264)</name>
    <dbReference type="NCBI Taxonomy" id="271848"/>
    <lineage>
        <taxon>Bacteria</taxon>
        <taxon>Pseudomonadati</taxon>
        <taxon>Pseudomonadota</taxon>
        <taxon>Betaproteobacteria</taxon>
        <taxon>Burkholderiales</taxon>
        <taxon>Burkholderiaceae</taxon>
        <taxon>Burkholderia</taxon>
        <taxon>pseudomallei group</taxon>
    </lineage>
</organism>
<dbReference type="InterPro" id="IPR011701">
    <property type="entry name" value="MFS"/>
</dbReference>
<evidence type="ECO:0000256" key="5">
    <source>
        <dbReference type="SAM" id="MobiDB-lite"/>
    </source>
</evidence>
<dbReference type="KEGG" id="bte:BTH_II2179"/>
<feature type="transmembrane region" description="Helical" evidence="6">
    <location>
        <begin position="394"/>
        <end position="418"/>
    </location>
</feature>
<evidence type="ECO:0000313" key="8">
    <source>
        <dbReference type="EMBL" id="ABC35162.1"/>
    </source>
</evidence>
<dbReference type="PANTHER" id="PTHR42718:SF49">
    <property type="entry name" value="EXPORT PROTEIN"/>
    <property type="match status" value="1"/>
</dbReference>
<dbReference type="Pfam" id="PF07690">
    <property type="entry name" value="MFS_1"/>
    <property type="match status" value="1"/>
</dbReference>
<sequence>MNFCSNDTQQPPSLTCRSPVRIMVSGMHDAPSRSAPMEPVLPASGPPAASTSVRSPVPAPLAAPCADAPPAHRSAARHALATASAVCSLIVLDTNVVAVSLPSIARTFHASFADIEWVVSAYMTAFAACLLPAGGLADRAGRKRVLLAGLAVFFVASLGCGLAPSAASLNVARAVKGVGAAMLLTSALAVIANRFPDGRDRARAWAVWGMCMGIATTIAPLAGGAIAQWIGWRWIFLLNLPVCIALAAAVCATIDDSRDPHAKRIDAPGSVLFGSALALGIWALIDAPPHGWAAPGTLARFAASAALFVAFAAAERWQRRPMIDLALFREPRFVGALLAMFGYAACAQVMMTFLPLYLQIGFGMSAIAAGLGMLPFALAMIVGPSLGAALSARAPAATVLGCGLALIGIGDFVTAALAGASHDGLVALGMLVTGCGAGILNGDTQKAIMACVPPERTGMASGISTTTRFSAIVTSVGVLGAVLAARTHAALAERVAHAPELLGALDPRFMSSLLAGDLAQAIRGLPPQTGAALAQIAPAGFASGFALALCVSGAFALAAAVAVRLLVGAKPGRAAGARSMRGKRSGR</sequence>
<evidence type="ECO:0000256" key="4">
    <source>
        <dbReference type="ARBA" id="ARBA00023136"/>
    </source>
</evidence>